<dbReference type="SMART" id="SM00027">
    <property type="entry name" value="EH"/>
    <property type="match status" value="3"/>
</dbReference>
<proteinExistence type="predicted"/>
<evidence type="ECO:0008006" key="7">
    <source>
        <dbReference type="Google" id="ProtNLM"/>
    </source>
</evidence>
<dbReference type="InterPro" id="IPR002048">
    <property type="entry name" value="EF_hand_dom"/>
</dbReference>
<evidence type="ECO:0000256" key="1">
    <source>
        <dbReference type="ARBA" id="ARBA00022837"/>
    </source>
</evidence>
<dbReference type="PANTHER" id="PTHR11216">
    <property type="entry name" value="EH DOMAIN"/>
    <property type="match status" value="1"/>
</dbReference>
<dbReference type="EMBL" id="JBEHCU010001856">
    <property type="protein sequence ID" value="KAL1403234.1"/>
    <property type="molecule type" value="Genomic_DNA"/>
</dbReference>
<dbReference type="Gene3D" id="1.10.238.10">
    <property type="entry name" value="EF-hand"/>
    <property type="match status" value="3"/>
</dbReference>
<evidence type="ECO:0000313" key="6">
    <source>
        <dbReference type="Proteomes" id="UP001562425"/>
    </source>
</evidence>
<accession>A0ABD1DUR3</accession>
<dbReference type="Pfam" id="PF12763">
    <property type="entry name" value="EH"/>
    <property type="match status" value="3"/>
</dbReference>
<dbReference type="PANTHER" id="PTHR11216:SF176">
    <property type="entry name" value="EPIDERMAL GROWTH FACTOR RECEPTOR PATHWAY SUBSTRATE CLONE 15, ISOFORM A"/>
    <property type="match status" value="1"/>
</dbReference>
<feature type="non-terminal residue" evidence="5">
    <location>
        <position position="448"/>
    </location>
</feature>
<feature type="domain" description="EH" evidence="3">
    <location>
        <begin position="1"/>
        <end position="61"/>
    </location>
</feature>
<feature type="domain" description="EF-hand" evidence="4">
    <location>
        <begin position="261"/>
        <end position="292"/>
    </location>
</feature>
<organism evidence="5 6">
    <name type="scientific">Culex pipiens pipiens</name>
    <name type="common">Northern house mosquito</name>
    <dbReference type="NCBI Taxonomy" id="38569"/>
    <lineage>
        <taxon>Eukaryota</taxon>
        <taxon>Metazoa</taxon>
        <taxon>Ecdysozoa</taxon>
        <taxon>Arthropoda</taxon>
        <taxon>Hexapoda</taxon>
        <taxon>Insecta</taxon>
        <taxon>Pterygota</taxon>
        <taxon>Neoptera</taxon>
        <taxon>Endopterygota</taxon>
        <taxon>Diptera</taxon>
        <taxon>Nematocera</taxon>
        <taxon>Culicoidea</taxon>
        <taxon>Culicidae</taxon>
        <taxon>Culicinae</taxon>
        <taxon>Culicini</taxon>
        <taxon>Culex</taxon>
        <taxon>Culex</taxon>
    </lineage>
</organism>
<dbReference type="InterPro" id="IPR011992">
    <property type="entry name" value="EF-hand-dom_pair"/>
</dbReference>
<dbReference type="Proteomes" id="UP001562425">
    <property type="component" value="Unassembled WGS sequence"/>
</dbReference>
<sequence length="448" mass="49452">LDPKESNEIGALEAAKFLKKSGLSDVVLSRIWDLSDPTGRGFLNKDGFFVALKLIGLAQDGSDINMKNIYNVLGKPPRVGDLPKVPAQVKLVATENTDWSMKPEKRQQYEQLFESLGPSGGLLPGAKVRSTLMNSKLPVDTLGRIWDLADQDRDGSLDKHEFCVAMHLVYEALDKRAIPATLPPQLQRNAAVNNNSFDAFGGDGGFVANFPTDIAPPPVVPPLPAVTRPAMPPAIPPMVPLIPAGGGDPNAWVVSTLERCRYEEIFNKSDTDRDGLVSGFEIKEVFLQSGVPQNLLAQIWGLCDTNQCGKLRLEEFCLAMWFVDRAKKGIPPPEVLAPNMVPPSMRKGSLIAAAEPKPTYNNPELEMISKEIEELCKERRLMEQEVAQKEADVRIKRGEERSLQSEKDTLTATLKQLENQKGEAQKRLDDLKNQRVEVDADIAIAREQ</sequence>
<dbReference type="SUPFAM" id="SSF47473">
    <property type="entry name" value="EF-hand"/>
    <property type="match status" value="3"/>
</dbReference>
<dbReference type="InterPro" id="IPR018247">
    <property type="entry name" value="EF_Hand_1_Ca_BS"/>
</dbReference>
<keyword evidence="6" id="KW-1185">Reference proteome</keyword>
<dbReference type="CDD" id="cd00052">
    <property type="entry name" value="EH"/>
    <property type="match status" value="3"/>
</dbReference>
<feature type="domain" description="EH" evidence="3">
    <location>
        <begin position="105"/>
        <end position="193"/>
    </location>
</feature>
<dbReference type="PROSITE" id="PS50222">
    <property type="entry name" value="EF_HAND_2"/>
    <property type="match status" value="2"/>
</dbReference>
<feature type="domain" description="EH" evidence="3">
    <location>
        <begin position="258"/>
        <end position="347"/>
    </location>
</feature>
<dbReference type="SMART" id="SM00054">
    <property type="entry name" value="EFh"/>
    <property type="match status" value="4"/>
</dbReference>
<dbReference type="AlphaFoldDB" id="A0ABD1DUR3"/>
<comment type="caution">
    <text evidence="5">The sequence shown here is derived from an EMBL/GenBank/DDBJ whole genome shotgun (WGS) entry which is preliminary data.</text>
</comment>
<dbReference type="InterPro" id="IPR000261">
    <property type="entry name" value="EH_dom"/>
</dbReference>
<feature type="domain" description="EF-hand" evidence="4">
    <location>
        <begin position="137"/>
        <end position="172"/>
    </location>
</feature>
<reference evidence="5 6" key="1">
    <citation type="submission" date="2024-05" db="EMBL/GenBank/DDBJ databases">
        <title>Culex pipiens pipiens assembly and annotation.</title>
        <authorList>
            <person name="Alout H."/>
            <person name="Durand T."/>
        </authorList>
    </citation>
    <scope>NUCLEOTIDE SEQUENCE [LARGE SCALE GENOMIC DNA]</scope>
    <source>
        <strain evidence="5">HA-2024</strain>
        <tissue evidence="5">Whole body</tissue>
    </source>
</reference>
<protein>
    <recommendedName>
        <fullName evidence="7">Epidermal growth factor receptor substrate 15-like 1</fullName>
    </recommendedName>
</protein>
<evidence type="ECO:0000313" key="5">
    <source>
        <dbReference type="EMBL" id="KAL1403234.1"/>
    </source>
</evidence>
<keyword evidence="1" id="KW-0106">Calcium</keyword>
<feature type="non-terminal residue" evidence="5">
    <location>
        <position position="1"/>
    </location>
</feature>
<dbReference type="PROSITE" id="PS50031">
    <property type="entry name" value="EH"/>
    <property type="match status" value="3"/>
</dbReference>
<evidence type="ECO:0000259" key="4">
    <source>
        <dbReference type="PROSITE" id="PS50222"/>
    </source>
</evidence>
<evidence type="ECO:0000256" key="2">
    <source>
        <dbReference type="SAM" id="Coils"/>
    </source>
</evidence>
<keyword evidence="2" id="KW-0175">Coiled coil</keyword>
<evidence type="ECO:0000259" key="3">
    <source>
        <dbReference type="PROSITE" id="PS50031"/>
    </source>
</evidence>
<gene>
    <name evidence="5" type="ORF">pipiens_019456</name>
</gene>
<name>A0ABD1DUR3_CULPP</name>
<dbReference type="PROSITE" id="PS00018">
    <property type="entry name" value="EF_HAND_1"/>
    <property type="match status" value="2"/>
</dbReference>
<feature type="coiled-coil region" evidence="2">
    <location>
        <begin position="365"/>
        <end position="448"/>
    </location>
</feature>